<dbReference type="RefSeq" id="XP_011497654.1">
    <property type="nucleotide sequence ID" value="XM_011499352.1"/>
</dbReference>
<feature type="signal peptide" evidence="5">
    <location>
        <begin position="1"/>
        <end position="21"/>
    </location>
</feature>
<dbReference type="GO" id="GO:0005576">
    <property type="term" value="C:extracellular region"/>
    <property type="evidence" value="ECO:0007669"/>
    <property type="project" value="UniProtKB-SubCell"/>
</dbReference>
<evidence type="ECO:0000256" key="4">
    <source>
        <dbReference type="SAM" id="MobiDB-lite"/>
    </source>
</evidence>
<dbReference type="Gene3D" id="3.30.60.30">
    <property type="match status" value="1"/>
</dbReference>
<dbReference type="PANTHER" id="PTHR21179:SF0">
    <property type="entry name" value="SERINE PROTEASE INHIBITOR KAZAL-TYPE 4"/>
    <property type="match status" value="1"/>
</dbReference>
<evidence type="ECO:0000256" key="1">
    <source>
        <dbReference type="ARBA" id="ARBA00004613"/>
    </source>
</evidence>
<comment type="subcellular location">
    <subcellularLocation>
        <location evidence="1">Secreted</location>
    </subcellularLocation>
</comment>
<evidence type="ECO:0000256" key="2">
    <source>
        <dbReference type="ARBA" id="ARBA00022525"/>
    </source>
</evidence>
<evidence type="ECO:0000313" key="7">
    <source>
        <dbReference type="Proteomes" id="UP000695007"/>
    </source>
</evidence>
<feature type="chain" id="PRO_5042617292" evidence="5">
    <location>
        <begin position="22"/>
        <end position="130"/>
    </location>
</feature>
<evidence type="ECO:0000256" key="5">
    <source>
        <dbReference type="SAM" id="SignalP"/>
    </source>
</evidence>
<feature type="compositionally biased region" description="Polar residues" evidence="4">
    <location>
        <begin position="49"/>
        <end position="58"/>
    </location>
</feature>
<keyword evidence="5" id="KW-0732">Signal</keyword>
<dbReference type="AlphaFoldDB" id="A0AAJ7DV81"/>
<feature type="domain" description="Kazal-like" evidence="6">
    <location>
        <begin position="72"/>
        <end position="125"/>
    </location>
</feature>
<dbReference type="GeneID" id="105362027"/>
<dbReference type="KEGG" id="csol:105362027"/>
<dbReference type="PANTHER" id="PTHR21179">
    <property type="entry name" value="SERINE-TYPE ENDOPEPTIDASE INHIBITOR"/>
    <property type="match status" value="1"/>
</dbReference>
<reference evidence="8" key="1">
    <citation type="submission" date="2025-08" db="UniProtKB">
        <authorList>
            <consortium name="RefSeq"/>
        </authorList>
    </citation>
    <scope>IDENTIFICATION</scope>
</reference>
<feature type="region of interest" description="Disordered" evidence="4">
    <location>
        <begin position="47"/>
        <end position="66"/>
    </location>
</feature>
<evidence type="ECO:0000259" key="6">
    <source>
        <dbReference type="PROSITE" id="PS51465"/>
    </source>
</evidence>
<keyword evidence="3" id="KW-1015">Disulfide bond</keyword>
<dbReference type="PROSITE" id="PS51465">
    <property type="entry name" value="KAZAL_2"/>
    <property type="match status" value="1"/>
</dbReference>
<protein>
    <submittedName>
        <fullName evidence="8">Uncharacterized protein LOC105362027</fullName>
    </submittedName>
</protein>
<dbReference type="InterPro" id="IPR039932">
    <property type="entry name" value="Spink4-like"/>
</dbReference>
<dbReference type="GO" id="GO:0004867">
    <property type="term" value="F:serine-type endopeptidase inhibitor activity"/>
    <property type="evidence" value="ECO:0007669"/>
    <property type="project" value="InterPro"/>
</dbReference>
<sequence>MMFHACSYFLLFIITVGFSNAQRGNDKFSNQDGFAFPGEADRPLKYPIQPQNPSTNKPSEPIANGVTTEPSIQDYNQCIDNCPVTSEYNPVCGTDNIVYNNPGSLSCARNCGKSVEIVNYGRCDSGAGRG</sequence>
<evidence type="ECO:0000256" key="3">
    <source>
        <dbReference type="ARBA" id="ARBA00023157"/>
    </source>
</evidence>
<dbReference type="Pfam" id="PF00050">
    <property type="entry name" value="Kazal_1"/>
    <property type="match status" value="1"/>
</dbReference>
<dbReference type="Proteomes" id="UP000695007">
    <property type="component" value="Unplaced"/>
</dbReference>
<accession>A0AAJ7DV81</accession>
<gene>
    <name evidence="8" type="primary">LOC105362027</name>
</gene>
<name>A0AAJ7DV81_9HYME</name>
<dbReference type="SUPFAM" id="SSF100895">
    <property type="entry name" value="Kazal-type serine protease inhibitors"/>
    <property type="match status" value="1"/>
</dbReference>
<evidence type="ECO:0000313" key="8">
    <source>
        <dbReference type="RefSeq" id="XP_011497654.1"/>
    </source>
</evidence>
<keyword evidence="7" id="KW-1185">Reference proteome</keyword>
<keyword evidence="2" id="KW-0964">Secreted</keyword>
<dbReference type="InterPro" id="IPR002350">
    <property type="entry name" value="Kazal_dom"/>
</dbReference>
<dbReference type="InterPro" id="IPR036058">
    <property type="entry name" value="Kazal_dom_sf"/>
</dbReference>
<proteinExistence type="predicted"/>
<organism evidence="7 8">
    <name type="scientific">Ceratosolen solmsi marchali</name>
    <dbReference type="NCBI Taxonomy" id="326594"/>
    <lineage>
        <taxon>Eukaryota</taxon>
        <taxon>Metazoa</taxon>
        <taxon>Ecdysozoa</taxon>
        <taxon>Arthropoda</taxon>
        <taxon>Hexapoda</taxon>
        <taxon>Insecta</taxon>
        <taxon>Pterygota</taxon>
        <taxon>Neoptera</taxon>
        <taxon>Endopterygota</taxon>
        <taxon>Hymenoptera</taxon>
        <taxon>Apocrita</taxon>
        <taxon>Proctotrupomorpha</taxon>
        <taxon>Chalcidoidea</taxon>
        <taxon>Agaonidae</taxon>
        <taxon>Agaoninae</taxon>
        <taxon>Ceratosolen</taxon>
    </lineage>
</organism>